<sequence length="365" mass="42605">MRYFVYIFLFMSGFCNLYAQNAKFKTDLLESLAEKIQFLPKLGQKNMSIEAGVLHNQPLYANINDKGTITHIGFRLFPDELKTESKDVLEFIERYFLELSLILDDNQRSRKMQDDKFIFLLGNYKGWDSLIDGADFRLSKVDDKYYEATWSKNGVDRLSVAFPIWCELLTGMPLNEIQKTLYRSVKKYPDSLQLVENFTDMIKLDDSVYVTNPVKHYELAELIDSRYYFKNDEMFYVVYDESHLGYSIANLFHIPNLGYGRELQIEQSLYGFKSITFTVSVSKWVSYCLNEDMNVYFAIENETAENIKAVVLAENKNMGYNHLLSVTVPKDFISNPAVRLTATLNAFIPTHNIRSLYQEYKNKEK</sequence>
<evidence type="ECO:0000313" key="5">
    <source>
        <dbReference type="Proteomes" id="UP000284916"/>
    </source>
</evidence>
<name>A0A414G0P8_9BACT</name>
<protein>
    <submittedName>
        <fullName evidence="2">Uncharacterized protein</fullName>
    </submittedName>
</protein>
<comment type="caution">
    <text evidence="2">The sequence shown here is derived from an EMBL/GenBank/DDBJ whole genome shotgun (WGS) entry which is preliminary data.</text>
</comment>
<keyword evidence="1" id="KW-0732">Signal</keyword>
<feature type="signal peptide" evidence="1">
    <location>
        <begin position="1"/>
        <end position="19"/>
    </location>
</feature>
<evidence type="ECO:0000313" key="4">
    <source>
        <dbReference type="Proteomes" id="UP000284361"/>
    </source>
</evidence>
<dbReference type="Proteomes" id="UP000284361">
    <property type="component" value="Unassembled WGS sequence"/>
</dbReference>
<dbReference type="EMBL" id="QSJG01000004">
    <property type="protein sequence ID" value="RHD57735.1"/>
    <property type="molecule type" value="Genomic_DNA"/>
</dbReference>
<accession>A0A414G0P8</accession>
<feature type="chain" id="PRO_5036105086" evidence="1">
    <location>
        <begin position="20"/>
        <end position="365"/>
    </location>
</feature>
<organism evidence="2 4">
    <name type="scientific">Phocaeicola plebeius</name>
    <dbReference type="NCBI Taxonomy" id="310297"/>
    <lineage>
        <taxon>Bacteria</taxon>
        <taxon>Pseudomonadati</taxon>
        <taxon>Bacteroidota</taxon>
        <taxon>Bacteroidia</taxon>
        <taxon>Bacteroidales</taxon>
        <taxon>Bacteroidaceae</taxon>
        <taxon>Phocaeicola</taxon>
    </lineage>
</organism>
<evidence type="ECO:0000256" key="1">
    <source>
        <dbReference type="SAM" id="SignalP"/>
    </source>
</evidence>
<evidence type="ECO:0000313" key="2">
    <source>
        <dbReference type="EMBL" id="RHD57735.1"/>
    </source>
</evidence>
<dbReference type="Proteomes" id="UP000284916">
    <property type="component" value="Unassembled WGS sequence"/>
</dbReference>
<proteinExistence type="predicted"/>
<reference evidence="4 5" key="1">
    <citation type="submission" date="2018-08" db="EMBL/GenBank/DDBJ databases">
        <title>A genome reference for cultivated species of the human gut microbiota.</title>
        <authorList>
            <person name="Zou Y."/>
            <person name="Xue W."/>
            <person name="Luo G."/>
        </authorList>
    </citation>
    <scope>NUCLEOTIDE SEQUENCE [LARGE SCALE GENOMIC DNA]</scope>
    <source>
        <strain evidence="3 5">AF39-11</strain>
        <strain evidence="2 4">AM31-10</strain>
    </source>
</reference>
<dbReference type="AlphaFoldDB" id="A0A414G0P8"/>
<gene>
    <name evidence="3" type="ORF">DW035_06390</name>
    <name evidence="2" type="ORF">DW789_03215</name>
</gene>
<dbReference type="EMBL" id="QROI01000008">
    <property type="protein sequence ID" value="RHL15967.1"/>
    <property type="molecule type" value="Genomic_DNA"/>
</dbReference>
<evidence type="ECO:0000313" key="3">
    <source>
        <dbReference type="EMBL" id="RHL15967.1"/>
    </source>
</evidence>